<accession>A0AAJ6BH09</accession>
<reference evidence="2" key="1">
    <citation type="submission" date="2023-03" db="EMBL/GenBank/DDBJ databases">
        <title>Andean soil-derived lignocellulolytic bacterial consortium as a source of novel taxa and putative plastic-active enzymes.</title>
        <authorList>
            <person name="Diaz-Garcia L."/>
            <person name="Chuvochina M."/>
            <person name="Feuerriegel G."/>
            <person name="Bunk B."/>
            <person name="Sproer C."/>
            <person name="Streit W.R."/>
            <person name="Rodriguez L.M."/>
            <person name="Overmann J."/>
            <person name="Jimenez D.J."/>
        </authorList>
    </citation>
    <scope>NUCLEOTIDE SEQUENCE</scope>
    <source>
        <strain evidence="2">MAG 7</strain>
    </source>
</reference>
<dbReference type="Proteomes" id="UP001220610">
    <property type="component" value="Chromosome"/>
</dbReference>
<proteinExistence type="predicted"/>
<keyword evidence="1" id="KW-0472">Membrane</keyword>
<name>A0AAJ6BH09_9BACT</name>
<sequence>MTTVNMSMTSNIRMYNIFRKDLNLGDEKALELVQSIEQSAQQGKEELATKSFVKEEILATRQFVKEEIHAVKTEIHQLEVKLTNRITDIYRTIWGAAAAQFLAMICALIAIVRFMQHN</sequence>
<keyword evidence="1" id="KW-0812">Transmembrane</keyword>
<evidence type="ECO:0000313" key="2">
    <source>
        <dbReference type="EMBL" id="WEK35797.1"/>
    </source>
</evidence>
<evidence type="ECO:0008006" key="4">
    <source>
        <dbReference type="Google" id="ProtNLM"/>
    </source>
</evidence>
<dbReference type="AlphaFoldDB" id="A0AAJ6BH09"/>
<evidence type="ECO:0000313" key="3">
    <source>
        <dbReference type="Proteomes" id="UP001220610"/>
    </source>
</evidence>
<organism evidence="2 3">
    <name type="scientific">Candidatus Pseudobacter hemicellulosilyticus</name>
    <dbReference type="NCBI Taxonomy" id="3121375"/>
    <lineage>
        <taxon>Bacteria</taxon>
        <taxon>Pseudomonadati</taxon>
        <taxon>Bacteroidota</taxon>
        <taxon>Chitinophagia</taxon>
        <taxon>Chitinophagales</taxon>
        <taxon>Chitinophagaceae</taxon>
        <taxon>Pseudobacter</taxon>
    </lineage>
</organism>
<feature type="transmembrane region" description="Helical" evidence="1">
    <location>
        <begin position="93"/>
        <end position="115"/>
    </location>
</feature>
<evidence type="ECO:0000256" key="1">
    <source>
        <dbReference type="SAM" id="Phobius"/>
    </source>
</evidence>
<keyword evidence="1" id="KW-1133">Transmembrane helix</keyword>
<protein>
    <recommendedName>
        <fullName evidence="4">DUF1640 domain-containing protein</fullName>
    </recommendedName>
</protein>
<gene>
    <name evidence="2" type="ORF">P0Y53_25200</name>
</gene>
<dbReference type="EMBL" id="CP119311">
    <property type="protein sequence ID" value="WEK35797.1"/>
    <property type="molecule type" value="Genomic_DNA"/>
</dbReference>